<proteinExistence type="predicted"/>
<reference evidence="2 3" key="1">
    <citation type="submission" date="2023-06" db="EMBL/GenBank/DDBJ databases">
        <title>Parasedimentitalea psychrophila sp. nov., a psychrophilic bacterium isolated from deep-sea sediment.</title>
        <authorList>
            <person name="Li A."/>
        </authorList>
    </citation>
    <scope>NUCLEOTIDE SEQUENCE [LARGE SCALE GENOMIC DNA]</scope>
    <source>
        <strain evidence="2 3">QS115</strain>
    </source>
</reference>
<organism evidence="2 3">
    <name type="scientific">Parasedimentitalea psychrophila</name>
    <dbReference type="NCBI Taxonomy" id="2997337"/>
    <lineage>
        <taxon>Bacteria</taxon>
        <taxon>Pseudomonadati</taxon>
        <taxon>Pseudomonadota</taxon>
        <taxon>Alphaproteobacteria</taxon>
        <taxon>Rhodobacterales</taxon>
        <taxon>Paracoccaceae</taxon>
        <taxon>Parasedimentitalea</taxon>
    </lineage>
</organism>
<dbReference type="Proteomes" id="UP001238334">
    <property type="component" value="Chromosome"/>
</dbReference>
<evidence type="ECO:0000313" key="2">
    <source>
        <dbReference type="EMBL" id="WIY23533.1"/>
    </source>
</evidence>
<name>A0A9Y2KVP2_9RHOB</name>
<dbReference type="RefSeq" id="WP_270917863.1">
    <property type="nucleotide sequence ID" value="NZ_CP127247.1"/>
</dbReference>
<sequence length="410" mass="43411">MSEPVTHAEIEDVLSSIRRLVSEDGRETVVPGRPAATTGKPVARLVLTPCLRVADDLVDAAANDTQAVDTQTVETQAVETQAVEAQTEPQLSDLASKIETAIFESGLAEPSDDKPEGQPSAGSETDHLVDETHEYAVAESHSVDPEDHCDDTFLHAVAPIAVNPQAGDAPWHDPGATLFAAAGGADSIADSAVEVETPDEAKPVTSFAEKIAALEAAIGQGDEQWEPDGEPGEANAATAVETLAWEDLEDELVEVAPLGVAEADDCADSDPQRDITPEIAPEIAPEKVSESAAEIIPEIAPEFTPETAPESVAAFDPPSFDRPEFDQPGIDQPGAEPLEAIHLAEQAVADEVLDALAADEAVMDEESLRELVADIVREELQGALGERITRNVRKLVRREIHRALAVQDLG</sequence>
<dbReference type="EMBL" id="CP127247">
    <property type="protein sequence ID" value="WIY23533.1"/>
    <property type="molecule type" value="Genomic_DNA"/>
</dbReference>
<evidence type="ECO:0008006" key="4">
    <source>
        <dbReference type="Google" id="ProtNLM"/>
    </source>
</evidence>
<protein>
    <recommendedName>
        <fullName evidence="4">DUF2497 domain-containing protein</fullName>
    </recommendedName>
</protein>
<evidence type="ECO:0000313" key="3">
    <source>
        <dbReference type="Proteomes" id="UP001238334"/>
    </source>
</evidence>
<keyword evidence="3" id="KW-1185">Reference proteome</keyword>
<feature type="region of interest" description="Disordered" evidence="1">
    <location>
        <begin position="106"/>
        <end position="125"/>
    </location>
</feature>
<gene>
    <name evidence="2" type="ORF">QPJ95_12780</name>
</gene>
<accession>A0A9Y2KVP2</accession>
<dbReference type="KEGG" id="ppso:QPJ95_12780"/>
<evidence type="ECO:0000256" key="1">
    <source>
        <dbReference type="SAM" id="MobiDB-lite"/>
    </source>
</evidence>
<dbReference type="AlphaFoldDB" id="A0A9Y2KVP2"/>